<dbReference type="AlphaFoldDB" id="A0A1A2Z6D4"/>
<evidence type="ECO:0000313" key="3">
    <source>
        <dbReference type="Proteomes" id="UP000093592"/>
    </source>
</evidence>
<evidence type="ECO:0000256" key="1">
    <source>
        <dbReference type="SAM" id="Phobius"/>
    </source>
</evidence>
<sequence length="158" mass="16736">MGPTRKRDLTAAVIGAAVAGYLVVVLLYRWFPPITVWTGLSLLAVAVAEALWGRYVRVKISDGEIGDGSGRLHPLAVARSLVIAKASAWVGALMLGWWVGVLVYLLPKRSWLRVAGDDTAGTAVAALSALALTVAALWLQHCCKSPHDPTEHGEGAQS</sequence>
<feature type="transmembrane region" description="Helical" evidence="1">
    <location>
        <begin position="34"/>
        <end position="52"/>
    </location>
</feature>
<accession>A0A1A2Z6D4</accession>
<protein>
    <recommendedName>
        <fullName evidence="4">DUF3180 domain-containing protein</fullName>
    </recommendedName>
</protein>
<organism evidence="2 3">
    <name type="scientific">Mycobacterium kyorinense</name>
    <dbReference type="NCBI Taxonomy" id="487514"/>
    <lineage>
        <taxon>Bacteria</taxon>
        <taxon>Bacillati</taxon>
        <taxon>Actinomycetota</taxon>
        <taxon>Actinomycetes</taxon>
        <taxon>Mycobacteriales</taxon>
        <taxon>Mycobacteriaceae</taxon>
        <taxon>Mycobacterium</taxon>
    </lineage>
</organism>
<name>A0A1A2Z6D4_9MYCO</name>
<dbReference type="Pfam" id="PF11377">
    <property type="entry name" value="DUF3180"/>
    <property type="match status" value="1"/>
</dbReference>
<keyword evidence="1" id="KW-1133">Transmembrane helix</keyword>
<dbReference type="EMBL" id="LZKJ01000132">
    <property type="protein sequence ID" value="OBI44721.1"/>
    <property type="molecule type" value="Genomic_DNA"/>
</dbReference>
<evidence type="ECO:0008006" key="4">
    <source>
        <dbReference type="Google" id="ProtNLM"/>
    </source>
</evidence>
<feature type="transmembrane region" description="Helical" evidence="1">
    <location>
        <begin position="88"/>
        <end position="107"/>
    </location>
</feature>
<keyword evidence="1" id="KW-0812">Transmembrane</keyword>
<comment type="caution">
    <text evidence="2">The sequence shown here is derived from an EMBL/GenBank/DDBJ whole genome shotgun (WGS) entry which is preliminary data.</text>
</comment>
<dbReference type="OrthoDB" id="3825558at2"/>
<gene>
    <name evidence="2" type="ORF">A5707_02615</name>
</gene>
<reference evidence="3" key="1">
    <citation type="submission" date="2016-06" db="EMBL/GenBank/DDBJ databases">
        <authorList>
            <person name="Sutton G."/>
            <person name="Brinkac L."/>
            <person name="Sanka R."/>
            <person name="Adams M."/>
            <person name="Lau E."/>
            <person name="Sam S."/>
            <person name="Sreng N."/>
            <person name="Him V."/>
            <person name="Kerleguer A."/>
            <person name="Cheng S."/>
        </authorList>
    </citation>
    <scope>NUCLEOTIDE SEQUENCE [LARGE SCALE GENOMIC DNA]</scope>
    <source>
        <strain evidence="3">E861</strain>
    </source>
</reference>
<dbReference type="RefSeq" id="WP_065015116.1">
    <property type="nucleotide sequence ID" value="NZ_LZKJ01000132.1"/>
</dbReference>
<keyword evidence="1" id="KW-0472">Membrane</keyword>
<dbReference type="InterPro" id="IPR021517">
    <property type="entry name" value="DUF3180"/>
</dbReference>
<evidence type="ECO:0000313" key="2">
    <source>
        <dbReference type="EMBL" id="OBI44721.1"/>
    </source>
</evidence>
<proteinExistence type="predicted"/>
<dbReference type="Proteomes" id="UP000093592">
    <property type="component" value="Unassembled WGS sequence"/>
</dbReference>
<feature type="transmembrane region" description="Helical" evidence="1">
    <location>
        <begin position="119"/>
        <end position="139"/>
    </location>
</feature>
<feature type="transmembrane region" description="Helical" evidence="1">
    <location>
        <begin position="9"/>
        <end position="28"/>
    </location>
</feature>